<keyword evidence="1" id="KW-0479">Metal-binding</keyword>
<dbReference type="GO" id="GO:0005829">
    <property type="term" value="C:cytosol"/>
    <property type="evidence" value="ECO:0007669"/>
    <property type="project" value="UniProtKB-UniRule"/>
</dbReference>
<comment type="catalytic activity">
    <reaction evidence="1">
        <text>S-ubiquitinyl-[E2 ubiquitin-conjugating enzyme]-L-cysteine + [acceptor protein]-L-lysine = [E2 ubiquitin-conjugating enzyme]-L-cysteine + N(6)-ubiquitinyl-[acceptor protein]-L-lysine.</text>
        <dbReference type="EC" id="2.3.2.27"/>
    </reaction>
</comment>
<dbReference type="PANTHER" id="PTHR12389">
    <property type="entry name" value="ZINC FINGER PROTEIN 294"/>
    <property type="match status" value="1"/>
</dbReference>
<dbReference type="Gene3D" id="3.30.40.10">
    <property type="entry name" value="Zinc/RING finger domain, C3HC4 (zinc finger)"/>
    <property type="match status" value="1"/>
</dbReference>
<feature type="domain" description="E3 ubiquitin-protein ligase listerin HEAT repeat region" evidence="4">
    <location>
        <begin position="1328"/>
        <end position="1571"/>
    </location>
</feature>
<keyword evidence="7" id="KW-1185">Reference proteome</keyword>
<comment type="similarity">
    <text evidence="1">Belongs to the LTN1 family.</text>
</comment>
<evidence type="ECO:0000256" key="1">
    <source>
        <dbReference type="RuleBase" id="RU367090"/>
    </source>
</evidence>
<dbReference type="InterPro" id="IPR054477">
    <property type="entry name" value="LTN1_E3_ligase_6th"/>
</dbReference>
<dbReference type="EC" id="2.3.2.27" evidence="1"/>
<dbReference type="UniPathway" id="UPA00143"/>
<dbReference type="InterPro" id="IPR013083">
    <property type="entry name" value="Znf_RING/FYVE/PHD"/>
</dbReference>
<sequence>MGKDKTAQRTKGNKKPSSSGRTAELLGGVSGFVGFSALQDLGYVPAATQADDSTISAEFRVTLRKMTKKDSTTKIKALQEFEVLCQNEDQESILSALPFWPRLYTKLSIDVERRVREATQVAHGALVTQVGKQLAPHLKSIMPSWMLAMADPYPPAATAATKAFQTAFSEEKRAEVMIFCCKEIMDFITDNLFKQTPQTLSDPKVTDPEDMKNKFIRVLACSLNAVSLLLTSTAGNSEKQDQIMTMVMPLVQNPSFWKIPKTKHPLVRSAWFSTIKDMFEYDPQLLGNSAEDLNATILPALDDQDGSVLSHIWIAFLHLCVAHPGFWGDKNNKSVLKRMYSVMREGARGSAGELYPQLLKEKILSSSRDVSSIIKSLYECLCYVSKKVNDTQLWDTLMKYQVVELLRSSFTDTPQLSTSNLYREVAGLLRFFSGKSQTGEKLKFLNELFTLFWKKIIPECENLIQQGSESVHSKMITFFYVLKNPQSTFSHRREGIKFSDEVDIKVLSADEKSTEQYEKEIIFLETTGVTITPLIFFCYSKYLQEKSLAIYNIFSALLSSFPSPSTYTALVHGLGEEKPVDARELLEQVILPKMEEENSFISQPTVNIFMSLYVLLDQAEQKLVLMNFKPCLSVCALRLLVEKMTDRRESDEVAAEWLLSPQLGGRLVQLVDGLCGPAKVLPSTQHLKQQEELISLFNFVLRNGNKKEPVIAMEYISQILTKLSINLKVSGPGESEPEDPMVQLVANLAGQLFSSYVCWQTRGIHEFMNSLFLLLCQSSKSLSVVTVDLLKTTFLKAFKGLIASVATDNPDKLLEEGSCLSSTLKDIKQTVIAATSTFHLTMAMAELTHHLLMMVFKQVPKEDCSIMLDHSQIQAMLNLLLPTEGEWAELEAKLSPMYVVSDILLDIISCSEFPFPKSMHENLKWEHTHTQMSMFICDLLLFLSGSGDEDVSSMKEEQVSLGQYTHLVGSALHSACHATAVQELNEHLQNKTVSEDIKTGTEKLNEDMRCLLKLLNQGNKRLVTKQIRDRCSDGSSFWCVTFINVLNNWMYDEDINGPRLMDGLEENSLGYTATKQCLLPLLPQETKVDLLAEEMGKLSSYSEDPFSATPSVAIITTALSYVPSSVTNDVVCSIFSVLTQWRENADNIFLFATDVTNMGWEDIVLTCSLVRLVSALVKSHAVHFDPSHWDFILCSLSSWVQSLEESKKSIANETVAGTFACAVCKCVFCVGELMEVLKCNPKEREKYPPKLLEDWMEFFSPSMYNSLIPLFVEVAASYRRNPSVILYGVCRAVCFGVCYASSDDLANHSLPPIYNATLAEEEMKLPDSEQILLNHLTPLLMSSHAAPQCTAYMLLSAALPKVMAQWEMNQIAINEEEDTPQRPLPYSMINIIKDCSKIVEQTLADTEMGDGFVVQPDTKSSTYIAGYLLAWKLTVTAITYASDANQHQYSAYLQQTNLLQSLLQNLFKLMPPHPVIDHEDDIMNLELPPDFTCKTPLTKFNSRLYITPFANVTSRMVAHLACKVYYDCVSRIPAAVRQWFISLDRQRQPIVDAFTTTYVSPILINQEMSAINKSSVKFDNMTMNTMLSYRNTPLLQSLVFWKENVDQKFEGIEECYICYYVLHGTNHQLPKLLCRTCKKKFHSACLQQQLNLSSLQKSLLKQPSMEVFTNVQDSSTL</sequence>
<dbReference type="SUPFAM" id="SSF48371">
    <property type="entry name" value="ARM repeat"/>
    <property type="match status" value="1"/>
</dbReference>
<protein>
    <recommendedName>
        <fullName evidence="1">E3 ubiquitin-protein ligase listerin</fullName>
        <ecNumber evidence="1">2.3.2.27</ecNumber>
    </recommendedName>
    <alternativeName>
        <fullName evidence="1">RING-type E3 ubiquitin transferase listerin</fullName>
    </alternativeName>
</protein>
<dbReference type="InterPro" id="IPR054476">
    <property type="entry name" value="Ltn1_N"/>
</dbReference>
<dbReference type="Pfam" id="PF22999">
    <property type="entry name" value="LTN1_E3_ligase_6th"/>
    <property type="match status" value="1"/>
</dbReference>
<dbReference type="GO" id="GO:0061630">
    <property type="term" value="F:ubiquitin protein ligase activity"/>
    <property type="evidence" value="ECO:0007669"/>
    <property type="project" value="UniProtKB-UniRule"/>
</dbReference>
<dbReference type="InterPro" id="IPR016024">
    <property type="entry name" value="ARM-type_fold"/>
</dbReference>
<dbReference type="InterPro" id="IPR011989">
    <property type="entry name" value="ARM-like"/>
</dbReference>
<dbReference type="GO" id="GO:0016567">
    <property type="term" value="P:protein ubiquitination"/>
    <property type="evidence" value="ECO:0007669"/>
    <property type="project" value="UniProtKB-UniPathway"/>
</dbReference>
<dbReference type="InterPro" id="IPR039795">
    <property type="entry name" value="LTN1/Rkr1"/>
</dbReference>
<gene>
    <name evidence="6" type="primary">LTN1-L</name>
    <name evidence="6" type="ORF">Hamer_G002912</name>
</gene>
<evidence type="ECO:0000313" key="7">
    <source>
        <dbReference type="Proteomes" id="UP000747542"/>
    </source>
</evidence>
<dbReference type="EMBL" id="JAHLQT010026447">
    <property type="protein sequence ID" value="KAG7163687.1"/>
    <property type="molecule type" value="Genomic_DNA"/>
</dbReference>
<dbReference type="Pfam" id="PF24618">
    <property type="entry name" value="LTN1_E3_ligase_5th"/>
    <property type="match status" value="1"/>
</dbReference>
<feature type="domain" description="E3 ubiquitin-protein ligase listerin N-terminal" evidence="3">
    <location>
        <begin position="56"/>
        <end position="359"/>
    </location>
</feature>
<dbReference type="Proteomes" id="UP000747542">
    <property type="component" value="Unassembled WGS sequence"/>
</dbReference>
<comment type="pathway">
    <text evidence="1">Protein modification; protein ubiquitination.</text>
</comment>
<comment type="function">
    <text evidence="1">E3 ubiquitin-protein ligase. Component of the ribosome quality control complex (RQC), a ribosome-associated complex that mediates ubiquitination and extraction of incompletely synthesized nascent chains for proteasomal degradation.</text>
</comment>
<dbReference type="Pfam" id="PF22958">
    <property type="entry name" value="Ltn1_1st"/>
    <property type="match status" value="1"/>
</dbReference>
<feature type="domain" description="E3 ubiquitin-protein ligase listerin HEAT-repeats region" evidence="5">
    <location>
        <begin position="1149"/>
        <end position="1293"/>
    </location>
</feature>
<dbReference type="GO" id="GO:1990116">
    <property type="term" value="P:ribosome-associated ubiquitin-dependent protein catabolic process"/>
    <property type="evidence" value="ECO:0007669"/>
    <property type="project" value="UniProtKB-UniRule"/>
</dbReference>
<accession>A0A8J5MUE2</accession>
<feature type="region of interest" description="Disordered" evidence="2">
    <location>
        <begin position="1"/>
        <end position="23"/>
    </location>
</feature>
<dbReference type="Gene3D" id="1.25.10.10">
    <property type="entry name" value="Leucine-rich Repeat Variant"/>
    <property type="match status" value="1"/>
</dbReference>
<evidence type="ECO:0000256" key="2">
    <source>
        <dbReference type="SAM" id="MobiDB-lite"/>
    </source>
</evidence>
<keyword evidence="1" id="KW-0862">Zinc</keyword>
<evidence type="ECO:0000259" key="5">
    <source>
        <dbReference type="Pfam" id="PF24618"/>
    </source>
</evidence>
<reference evidence="6" key="1">
    <citation type="journal article" date="2021" name="Sci. Adv.">
        <title>The American lobster genome reveals insights on longevity, neural, and immune adaptations.</title>
        <authorList>
            <person name="Polinski J.M."/>
            <person name="Zimin A.V."/>
            <person name="Clark K.F."/>
            <person name="Kohn A.B."/>
            <person name="Sadowski N."/>
            <person name="Timp W."/>
            <person name="Ptitsyn A."/>
            <person name="Khanna P."/>
            <person name="Romanova D.Y."/>
            <person name="Williams P."/>
            <person name="Greenwood S.J."/>
            <person name="Moroz L.L."/>
            <person name="Walt D.R."/>
            <person name="Bodnar A.G."/>
        </authorList>
    </citation>
    <scope>NUCLEOTIDE SEQUENCE</scope>
    <source>
        <strain evidence="6">GMGI-L3</strain>
    </source>
</reference>
<evidence type="ECO:0000259" key="4">
    <source>
        <dbReference type="Pfam" id="PF22999"/>
    </source>
</evidence>
<comment type="caution">
    <text evidence="6">The sequence shown here is derived from an EMBL/GenBank/DDBJ whole genome shotgun (WGS) entry which is preliminary data.</text>
</comment>
<dbReference type="GO" id="GO:0072344">
    <property type="term" value="P:rescue of stalled ribosome"/>
    <property type="evidence" value="ECO:0007669"/>
    <property type="project" value="UniProtKB-UniRule"/>
</dbReference>
<feature type="non-terminal residue" evidence="6">
    <location>
        <position position="1677"/>
    </location>
</feature>
<dbReference type="GO" id="GO:0008270">
    <property type="term" value="F:zinc ion binding"/>
    <property type="evidence" value="ECO:0007669"/>
    <property type="project" value="UniProtKB-KW"/>
</dbReference>
<dbReference type="GO" id="GO:1990112">
    <property type="term" value="C:RQC complex"/>
    <property type="evidence" value="ECO:0007669"/>
    <property type="project" value="UniProtKB-UniRule"/>
</dbReference>
<evidence type="ECO:0000313" key="6">
    <source>
        <dbReference type="EMBL" id="KAG7163687.1"/>
    </source>
</evidence>
<organism evidence="6 7">
    <name type="scientific">Homarus americanus</name>
    <name type="common">American lobster</name>
    <dbReference type="NCBI Taxonomy" id="6706"/>
    <lineage>
        <taxon>Eukaryota</taxon>
        <taxon>Metazoa</taxon>
        <taxon>Ecdysozoa</taxon>
        <taxon>Arthropoda</taxon>
        <taxon>Crustacea</taxon>
        <taxon>Multicrustacea</taxon>
        <taxon>Malacostraca</taxon>
        <taxon>Eumalacostraca</taxon>
        <taxon>Eucarida</taxon>
        <taxon>Decapoda</taxon>
        <taxon>Pleocyemata</taxon>
        <taxon>Astacidea</taxon>
        <taxon>Nephropoidea</taxon>
        <taxon>Nephropidae</taxon>
        <taxon>Homarus</taxon>
    </lineage>
</organism>
<proteinExistence type="inferred from homology"/>
<evidence type="ECO:0000259" key="3">
    <source>
        <dbReference type="Pfam" id="PF22958"/>
    </source>
</evidence>
<name>A0A8J5MUE2_HOMAM</name>
<keyword evidence="1" id="KW-0863">Zinc-finger</keyword>
<dbReference type="PANTHER" id="PTHR12389:SF0">
    <property type="entry name" value="E3 UBIQUITIN-PROTEIN LIGASE LISTERIN"/>
    <property type="match status" value="1"/>
</dbReference>
<comment type="subunit">
    <text evidence="1">Component of the ribosome quality control complex (RQC).</text>
</comment>
<keyword evidence="1" id="KW-0833">Ubl conjugation pathway</keyword>
<dbReference type="InterPro" id="IPR056241">
    <property type="entry name" value="LTN1_HEAT_5th"/>
</dbReference>
<dbReference type="GO" id="GO:0043023">
    <property type="term" value="F:ribosomal large subunit binding"/>
    <property type="evidence" value="ECO:0007669"/>
    <property type="project" value="TreeGrafter"/>
</dbReference>
<keyword evidence="1" id="KW-0808">Transferase</keyword>